<evidence type="ECO:0000313" key="2">
    <source>
        <dbReference type="EMBL" id="KAG2179829.1"/>
    </source>
</evidence>
<feature type="region of interest" description="Disordered" evidence="1">
    <location>
        <begin position="109"/>
        <end position="135"/>
    </location>
</feature>
<name>A0A8H7UI11_MORIS</name>
<dbReference type="InterPro" id="IPR036587">
    <property type="entry name" value="NucleaseA_inhib-like_sf"/>
</dbReference>
<evidence type="ECO:0000313" key="3">
    <source>
        <dbReference type="Proteomes" id="UP000654370"/>
    </source>
</evidence>
<dbReference type="SUPFAM" id="SSF82602">
    <property type="entry name" value="Nuclease A inhibitor (NuiA)"/>
    <property type="match status" value="1"/>
</dbReference>
<dbReference type="AlphaFoldDB" id="A0A8H7UI11"/>
<keyword evidence="3" id="KW-1185">Reference proteome</keyword>
<reference evidence="2" key="1">
    <citation type="submission" date="2020-12" db="EMBL/GenBank/DDBJ databases">
        <title>Metabolic potential, ecology and presence of endohyphal bacteria is reflected in genomic diversity of Mucoromycotina.</title>
        <authorList>
            <person name="Muszewska A."/>
            <person name="Okrasinska A."/>
            <person name="Steczkiewicz K."/>
            <person name="Drgas O."/>
            <person name="Orlowska M."/>
            <person name="Perlinska-Lenart U."/>
            <person name="Aleksandrzak-Piekarczyk T."/>
            <person name="Szatraj K."/>
            <person name="Zielenkiewicz U."/>
            <person name="Pilsyk S."/>
            <person name="Malc E."/>
            <person name="Mieczkowski P."/>
            <person name="Kruszewska J.S."/>
            <person name="Biernat P."/>
            <person name="Pawlowska J."/>
        </authorList>
    </citation>
    <scope>NUCLEOTIDE SEQUENCE</scope>
    <source>
        <strain evidence="2">WA0000067209</strain>
    </source>
</reference>
<protein>
    <submittedName>
        <fullName evidence="2">Uncharacterized protein</fullName>
    </submittedName>
</protein>
<sequence>MALANFIAVPSNQFVYKMSDDAYISMLNNPTINPPGDQTGAGVEPVSQSRFTDPLGATATSIKQRLEQATDDLVYISESDEPFKFFNIPWKESQFPSVEQFISLVKDDELDEQEDDSRSTSSLESFFEPLTNGDDPYNQSGQYVKLQDALVESFGDKVKVYVFGAIEKNIYIAGLCEDGLVGVHTKNVQS</sequence>
<accession>A0A8H7UI11</accession>
<dbReference type="Gene3D" id="3.40.1460.10">
    <property type="entry name" value="Nuclease A inhibitor-like"/>
    <property type="match status" value="1"/>
</dbReference>
<dbReference type="InterPro" id="IPR012489">
    <property type="entry name" value="NucleaseA_inhib-like"/>
</dbReference>
<comment type="caution">
    <text evidence="2">The sequence shown here is derived from an EMBL/GenBank/DDBJ whole genome shotgun (WGS) entry which is preliminary data.</text>
</comment>
<dbReference type="Pfam" id="PF07924">
    <property type="entry name" value="NuiA"/>
    <property type="match status" value="1"/>
</dbReference>
<proteinExistence type="predicted"/>
<organism evidence="2 3">
    <name type="scientific">Mortierella isabellina</name>
    <name type="common">Filamentous fungus</name>
    <name type="synonym">Umbelopsis isabellina</name>
    <dbReference type="NCBI Taxonomy" id="91625"/>
    <lineage>
        <taxon>Eukaryota</taxon>
        <taxon>Fungi</taxon>
        <taxon>Fungi incertae sedis</taxon>
        <taxon>Mucoromycota</taxon>
        <taxon>Mucoromycotina</taxon>
        <taxon>Umbelopsidomycetes</taxon>
        <taxon>Umbelopsidales</taxon>
        <taxon>Umbelopsidaceae</taxon>
        <taxon>Umbelopsis</taxon>
    </lineage>
</organism>
<dbReference type="Proteomes" id="UP000654370">
    <property type="component" value="Unassembled WGS sequence"/>
</dbReference>
<gene>
    <name evidence="2" type="ORF">INT43_003612</name>
</gene>
<dbReference type="OrthoDB" id="2329895at2759"/>
<dbReference type="EMBL" id="JAEPQZ010000006">
    <property type="protein sequence ID" value="KAG2179829.1"/>
    <property type="molecule type" value="Genomic_DNA"/>
</dbReference>
<evidence type="ECO:0000256" key="1">
    <source>
        <dbReference type="SAM" id="MobiDB-lite"/>
    </source>
</evidence>